<dbReference type="Proteomes" id="UP000831701">
    <property type="component" value="Chromosome 22"/>
</dbReference>
<name>A0ACB8VE18_9TELE</name>
<evidence type="ECO:0000313" key="1">
    <source>
        <dbReference type="EMBL" id="KAI3353610.1"/>
    </source>
</evidence>
<accession>A0ACB8VE18</accession>
<protein>
    <submittedName>
        <fullName evidence="1">Uncharacterized protein</fullName>
    </submittedName>
</protein>
<comment type="caution">
    <text evidence="1">The sequence shown here is derived from an EMBL/GenBank/DDBJ whole genome shotgun (WGS) entry which is preliminary data.</text>
</comment>
<evidence type="ECO:0000313" key="2">
    <source>
        <dbReference type="Proteomes" id="UP000831701"/>
    </source>
</evidence>
<proteinExistence type="predicted"/>
<sequence>MILVGLCQWQHGHKQSVNGDTCLYDPGSPSPPGPGTGPRHCSSERPTSRCRGRPPLLQPARPPPRCRESNKGSLQFEDKWDLMRPIVLKLLRQENVSKQQWFDLFSDVHAVCLWDDKGPAKIHQALKEDVLDFIKQAQALNPHEQMTSDDTMLHQQTDSGRTDSGWTDSGQTQDSDRRDSDETDRQTLDRQTDGLRTDRQDWTDRQTDSGQTDSGQTDGLWTDRRTLDRQTLDSGQTDWTDPDRQTDWTQDRRQDRQTDRLTDRQTDQDRQTGLWTDRQTLDLRILTDSGQTDLTQDRQTDSDRQTDGLRTDSGQTDGQTDTSGQTDRLWTDRQTDRLRTDSGQTDRLTQTDRRTPGQTDRLDRQTDSGQTDGQTDSGLWTDGRCT</sequence>
<keyword evidence="2" id="KW-1185">Reference proteome</keyword>
<dbReference type="EMBL" id="CM041552">
    <property type="protein sequence ID" value="KAI3353610.1"/>
    <property type="molecule type" value="Genomic_DNA"/>
</dbReference>
<gene>
    <name evidence="1" type="ORF">L3Q82_004809</name>
</gene>
<reference evidence="1" key="1">
    <citation type="submission" date="2022-04" db="EMBL/GenBank/DDBJ databases">
        <title>Jade perch genome.</title>
        <authorList>
            <person name="Chao B."/>
        </authorList>
    </citation>
    <scope>NUCLEOTIDE SEQUENCE</scope>
    <source>
        <strain evidence="1">CB-2022</strain>
    </source>
</reference>
<organism evidence="1 2">
    <name type="scientific">Scortum barcoo</name>
    <name type="common">barcoo grunter</name>
    <dbReference type="NCBI Taxonomy" id="214431"/>
    <lineage>
        <taxon>Eukaryota</taxon>
        <taxon>Metazoa</taxon>
        <taxon>Chordata</taxon>
        <taxon>Craniata</taxon>
        <taxon>Vertebrata</taxon>
        <taxon>Euteleostomi</taxon>
        <taxon>Actinopterygii</taxon>
        <taxon>Neopterygii</taxon>
        <taxon>Teleostei</taxon>
        <taxon>Neoteleostei</taxon>
        <taxon>Acanthomorphata</taxon>
        <taxon>Eupercaria</taxon>
        <taxon>Centrarchiformes</taxon>
        <taxon>Terapontoidei</taxon>
        <taxon>Terapontidae</taxon>
        <taxon>Scortum</taxon>
    </lineage>
</organism>